<proteinExistence type="predicted"/>
<reference evidence="2" key="1">
    <citation type="submission" date="2023-01" db="EMBL/GenBank/DDBJ databases">
        <title>Genome assembly of the deep-sea coral Lophelia pertusa.</title>
        <authorList>
            <person name="Herrera S."/>
            <person name="Cordes E."/>
        </authorList>
    </citation>
    <scope>NUCLEOTIDE SEQUENCE</scope>
    <source>
        <strain evidence="2">USNM1676648</strain>
        <tissue evidence="2">Polyp</tissue>
    </source>
</reference>
<keyword evidence="3" id="KW-1185">Reference proteome</keyword>
<dbReference type="OrthoDB" id="1898821at2759"/>
<name>A0A9X0D3A9_9CNID</name>
<comment type="caution">
    <text evidence="2">The sequence shown here is derived from an EMBL/GenBank/DDBJ whole genome shotgun (WGS) entry which is preliminary data.</text>
</comment>
<protein>
    <submittedName>
        <fullName evidence="2">Beta-catenin-like protein 1</fullName>
        <ecNumber evidence="2">2.7.7.6</ecNumber>
    </submittedName>
</protein>
<gene>
    <name evidence="2" type="primary">CTNNBL1_2</name>
    <name evidence="2" type="ORF">OS493_018705</name>
</gene>
<organism evidence="2 3">
    <name type="scientific">Desmophyllum pertusum</name>
    <dbReference type="NCBI Taxonomy" id="174260"/>
    <lineage>
        <taxon>Eukaryota</taxon>
        <taxon>Metazoa</taxon>
        <taxon>Cnidaria</taxon>
        <taxon>Anthozoa</taxon>
        <taxon>Hexacorallia</taxon>
        <taxon>Scleractinia</taxon>
        <taxon>Caryophylliina</taxon>
        <taxon>Caryophylliidae</taxon>
        <taxon>Desmophyllum</taxon>
    </lineage>
</organism>
<dbReference type="EC" id="2.7.7.6" evidence="2"/>
<evidence type="ECO:0000313" key="3">
    <source>
        <dbReference type="Proteomes" id="UP001163046"/>
    </source>
</evidence>
<dbReference type="GO" id="GO:0003899">
    <property type="term" value="F:DNA-directed RNA polymerase activity"/>
    <property type="evidence" value="ECO:0007669"/>
    <property type="project" value="UniProtKB-EC"/>
</dbReference>
<sequence length="71" mass="8044">MNVAELLAFQPERGTKRKKEGNADQQPNDSKKRPIAADLQTGSGLSEEERLKILEMVDNEPEVSIQFQIEF</sequence>
<dbReference type="AlphaFoldDB" id="A0A9X0D3A9"/>
<dbReference type="Proteomes" id="UP001163046">
    <property type="component" value="Unassembled WGS sequence"/>
</dbReference>
<evidence type="ECO:0000313" key="2">
    <source>
        <dbReference type="EMBL" id="KAJ7385016.1"/>
    </source>
</evidence>
<accession>A0A9X0D3A9</accession>
<keyword evidence="2" id="KW-0808">Transferase</keyword>
<feature type="region of interest" description="Disordered" evidence="1">
    <location>
        <begin position="1"/>
        <end position="44"/>
    </location>
</feature>
<evidence type="ECO:0000256" key="1">
    <source>
        <dbReference type="SAM" id="MobiDB-lite"/>
    </source>
</evidence>
<keyword evidence="2" id="KW-0548">Nucleotidyltransferase</keyword>
<dbReference type="EMBL" id="MU825883">
    <property type="protein sequence ID" value="KAJ7385016.1"/>
    <property type="molecule type" value="Genomic_DNA"/>
</dbReference>